<comment type="function">
    <text evidence="8">Catalyzes the condensation of pantoate with beta-alanine in an ATP-dependent reaction via a pantoyl-adenylate intermediate.</text>
</comment>
<dbReference type="InterPro" id="IPR003721">
    <property type="entry name" value="Pantoate_ligase"/>
</dbReference>
<dbReference type="Gene3D" id="3.40.50.620">
    <property type="entry name" value="HUPs"/>
    <property type="match status" value="1"/>
</dbReference>
<comment type="catalytic activity">
    <reaction evidence="7 8">
        <text>(R)-pantoate + beta-alanine + ATP = (R)-pantothenate + AMP + diphosphate + H(+)</text>
        <dbReference type="Rhea" id="RHEA:10912"/>
        <dbReference type="ChEBI" id="CHEBI:15378"/>
        <dbReference type="ChEBI" id="CHEBI:15980"/>
        <dbReference type="ChEBI" id="CHEBI:29032"/>
        <dbReference type="ChEBI" id="CHEBI:30616"/>
        <dbReference type="ChEBI" id="CHEBI:33019"/>
        <dbReference type="ChEBI" id="CHEBI:57966"/>
        <dbReference type="ChEBI" id="CHEBI:456215"/>
        <dbReference type="EC" id="6.3.2.1"/>
    </reaction>
</comment>
<dbReference type="EC" id="6.3.2.1" evidence="8"/>
<keyword evidence="8" id="KW-0963">Cytoplasm</keyword>
<evidence type="ECO:0000256" key="2">
    <source>
        <dbReference type="ARBA" id="ARBA00009256"/>
    </source>
</evidence>
<comment type="miscellaneous">
    <text evidence="8">The reaction proceeds by a bi uni uni bi ping pong mechanism.</text>
</comment>
<dbReference type="InterPro" id="IPR042176">
    <property type="entry name" value="Pantoate_ligase_C"/>
</dbReference>
<dbReference type="GO" id="GO:0005524">
    <property type="term" value="F:ATP binding"/>
    <property type="evidence" value="ECO:0007669"/>
    <property type="project" value="UniProtKB-KW"/>
</dbReference>
<dbReference type="RefSeq" id="WP_013409878.1">
    <property type="nucleotide sequence ID" value="NC_014655.1"/>
</dbReference>
<evidence type="ECO:0000256" key="7">
    <source>
        <dbReference type="ARBA" id="ARBA00048258"/>
    </source>
</evidence>
<dbReference type="Gene3D" id="3.30.1300.10">
    <property type="entry name" value="Pantoate-beta-alanine ligase, C-terminal domain"/>
    <property type="match status" value="1"/>
</dbReference>
<keyword evidence="10" id="KW-1185">Reference proteome</keyword>
<dbReference type="HOGENOM" id="CLU_047148_0_0_10"/>
<protein>
    <recommendedName>
        <fullName evidence="8">Pantothenate synthetase</fullName>
        <shortName evidence="8">PS</shortName>
        <ecNumber evidence="8">6.3.2.1</ecNumber>
    </recommendedName>
    <alternativeName>
        <fullName evidence="8">Pantoate--beta-alanine ligase</fullName>
    </alternativeName>
    <alternativeName>
        <fullName evidence="8">Pantoate-activating enzyme</fullName>
    </alternativeName>
</protein>
<dbReference type="KEGG" id="lby:Lbys_3190"/>
<dbReference type="GO" id="GO:0004592">
    <property type="term" value="F:pantoate-beta-alanine ligase activity"/>
    <property type="evidence" value="ECO:0007669"/>
    <property type="project" value="UniProtKB-UniRule"/>
</dbReference>
<dbReference type="Proteomes" id="UP000007435">
    <property type="component" value="Chromosome"/>
</dbReference>
<comment type="subunit">
    <text evidence="8">Homodimer.</text>
</comment>
<keyword evidence="3 8" id="KW-0436">Ligase</keyword>
<name>E4RVU1_LEAB4</name>
<gene>
    <name evidence="8" type="primary">panC</name>
    <name evidence="9" type="ordered locus">Lbys_3190</name>
</gene>
<dbReference type="Pfam" id="PF02569">
    <property type="entry name" value="Pantoate_ligase"/>
    <property type="match status" value="1"/>
</dbReference>
<accession>E4RVU1</accession>
<dbReference type="OrthoDB" id="9773087at2"/>
<dbReference type="CDD" id="cd00560">
    <property type="entry name" value="PanC"/>
    <property type="match status" value="1"/>
</dbReference>
<proteinExistence type="inferred from homology"/>
<evidence type="ECO:0000313" key="9">
    <source>
        <dbReference type="EMBL" id="ADQ18851.1"/>
    </source>
</evidence>
<dbReference type="EMBL" id="CP002305">
    <property type="protein sequence ID" value="ADQ18851.1"/>
    <property type="molecule type" value="Genomic_DNA"/>
</dbReference>
<dbReference type="eggNOG" id="COG0414">
    <property type="taxonomic scope" value="Bacteria"/>
</dbReference>
<comment type="subcellular location">
    <subcellularLocation>
        <location evidence="8">Cytoplasm</location>
    </subcellularLocation>
</comment>
<keyword evidence="6 8" id="KW-0067">ATP-binding</keyword>
<evidence type="ECO:0000256" key="8">
    <source>
        <dbReference type="HAMAP-Rule" id="MF_00158"/>
    </source>
</evidence>
<dbReference type="PANTHER" id="PTHR21299:SF1">
    <property type="entry name" value="PANTOATE--BETA-ALANINE LIGASE"/>
    <property type="match status" value="1"/>
</dbReference>
<comment type="similarity">
    <text evidence="2 8">Belongs to the pantothenate synthetase family.</text>
</comment>
<dbReference type="SUPFAM" id="SSF52374">
    <property type="entry name" value="Nucleotidylyl transferase"/>
    <property type="match status" value="1"/>
</dbReference>
<keyword evidence="5 8" id="KW-0547">Nucleotide-binding</keyword>
<evidence type="ECO:0000256" key="1">
    <source>
        <dbReference type="ARBA" id="ARBA00004990"/>
    </source>
</evidence>
<evidence type="ECO:0000256" key="3">
    <source>
        <dbReference type="ARBA" id="ARBA00022598"/>
    </source>
</evidence>
<evidence type="ECO:0000256" key="6">
    <source>
        <dbReference type="ARBA" id="ARBA00022840"/>
    </source>
</evidence>
<feature type="binding site" evidence="8">
    <location>
        <position position="148"/>
    </location>
    <ligand>
        <name>(R)-pantoate</name>
        <dbReference type="ChEBI" id="CHEBI:15980"/>
    </ligand>
</feature>
<dbReference type="PANTHER" id="PTHR21299">
    <property type="entry name" value="CYTIDYLATE KINASE/PANTOATE-BETA-ALANINE LIGASE"/>
    <property type="match status" value="1"/>
</dbReference>
<dbReference type="InterPro" id="IPR014729">
    <property type="entry name" value="Rossmann-like_a/b/a_fold"/>
</dbReference>
<feature type="binding site" evidence="8">
    <location>
        <position position="56"/>
    </location>
    <ligand>
        <name>beta-alanine</name>
        <dbReference type="ChEBI" id="CHEBI:57966"/>
    </ligand>
</feature>
<dbReference type="STRING" id="649349.Lbys_3190"/>
<reference evidence="9 10" key="2">
    <citation type="journal article" date="2011" name="Stand. Genomic Sci.">
        <title>Complete genome sequence of Leadbetterella byssophila type strain (4M15).</title>
        <authorList>
            <person name="Abt B."/>
            <person name="Teshima H."/>
            <person name="Lucas S."/>
            <person name="Lapidus A."/>
            <person name="Del Rio T.G."/>
            <person name="Nolan M."/>
            <person name="Tice H."/>
            <person name="Cheng J.F."/>
            <person name="Pitluck S."/>
            <person name="Liolios K."/>
            <person name="Pagani I."/>
            <person name="Ivanova N."/>
            <person name="Mavromatis K."/>
            <person name="Pati A."/>
            <person name="Tapia R."/>
            <person name="Han C."/>
            <person name="Goodwin L."/>
            <person name="Chen A."/>
            <person name="Palaniappan K."/>
            <person name="Land M."/>
            <person name="Hauser L."/>
            <person name="Chang Y.J."/>
            <person name="Jeffries C.D."/>
            <person name="Rohde M."/>
            <person name="Goker M."/>
            <person name="Tindall B.J."/>
            <person name="Detter J.C."/>
            <person name="Woyke T."/>
            <person name="Bristow J."/>
            <person name="Eisen J.A."/>
            <person name="Markowitz V."/>
            <person name="Hugenholtz P."/>
            <person name="Klenk H.P."/>
            <person name="Kyrpides N.C."/>
        </authorList>
    </citation>
    <scope>NUCLEOTIDE SEQUENCE [LARGE SCALE GENOMIC DNA]</scope>
    <source>
        <strain evidence="10">DSM 17132 / JCM 16389 / KACC 11308 / NBRC 106382 / 4M15</strain>
    </source>
</reference>
<reference key="1">
    <citation type="submission" date="2010-11" db="EMBL/GenBank/DDBJ databases">
        <title>The complete genome of Leadbetterella byssophila DSM 17132.</title>
        <authorList>
            <consortium name="US DOE Joint Genome Institute (JGI-PGF)"/>
            <person name="Lucas S."/>
            <person name="Copeland A."/>
            <person name="Lapidus A."/>
            <person name="Glavina del Rio T."/>
            <person name="Dalin E."/>
            <person name="Tice H."/>
            <person name="Bruce D."/>
            <person name="Goodwin L."/>
            <person name="Pitluck S."/>
            <person name="Kyrpides N."/>
            <person name="Mavromatis K."/>
            <person name="Ivanova N."/>
            <person name="Teshima H."/>
            <person name="Brettin T."/>
            <person name="Detter J.C."/>
            <person name="Han C."/>
            <person name="Tapia R."/>
            <person name="Land M."/>
            <person name="Hauser L."/>
            <person name="Markowitz V."/>
            <person name="Cheng J.-F."/>
            <person name="Hugenholtz P."/>
            <person name="Woyke T."/>
            <person name="Wu D."/>
            <person name="Tindall B."/>
            <person name="Pomrenke H.G."/>
            <person name="Brambilla E."/>
            <person name="Klenk H.-P."/>
            <person name="Eisen J.A."/>
        </authorList>
    </citation>
    <scope>NUCLEOTIDE SEQUENCE [LARGE SCALE GENOMIC DNA]</scope>
    <source>
        <strain>DSM 17132</strain>
    </source>
</reference>
<evidence type="ECO:0000256" key="5">
    <source>
        <dbReference type="ARBA" id="ARBA00022741"/>
    </source>
</evidence>
<dbReference type="FunFam" id="3.40.50.620:FF:000013">
    <property type="entry name" value="Pantothenate synthetase"/>
    <property type="match status" value="1"/>
</dbReference>
<evidence type="ECO:0000313" key="10">
    <source>
        <dbReference type="Proteomes" id="UP000007435"/>
    </source>
</evidence>
<feature type="binding site" evidence="8">
    <location>
        <position position="56"/>
    </location>
    <ligand>
        <name>(R)-pantoate</name>
        <dbReference type="ChEBI" id="CHEBI:15980"/>
    </ligand>
</feature>
<feature type="binding site" evidence="8">
    <location>
        <begin position="142"/>
        <end position="145"/>
    </location>
    <ligand>
        <name>ATP</name>
        <dbReference type="ChEBI" id="CHEBI:30616"/>
    </ligand>
</feature>
<comment type="pathway">
    <text evidence="1 8">Cofactor biosynthesis; (R)-pantothenate biosynthesis; (R)-pantothenate from (R)-pantoate and beta-alanine: step 1/1.</text>
</comment>
<keyword evidence="4 8" id="KW-0566">Pantothenate biosynthesis</keyword>
<dbReference type="UniPathway" id="UPA00028">
    <property type="reaction ID" value="UER00005"/>
</dbReference>
<evidence type="ECO:0000256" key="4">
    <source>
        <dbReference type="ARBA" id="ARBA00022655"/>
    </source>
</evidence>
<dbReference type="GO" id="GO:0015940">
    <property type="term" value="P:pantothenate biosynthetic process"/>
    <property type="evidence" value="ECO:0007669"/>
    <property type="project" value="UniProtKB-UniRule"/>
</dbReference>
<feature type="binding site" evidence="8">
    <location>
        <begin position="179"/>
        <end position="182"/>
    </location>
    <ligand>
        <name>ATP</name>
        <dbReference type="ChEBI" id="CHEBI:30616"/>
    </ligand>
</feature>
<dbReference type="AlphaFoldDB" id="E4RVU1"/>
<feature type="binding site" evidence="8">
    <location>
        <position position="171"/>
    </location>
    <ligand>
        <name>ATP</name>
        <dbReference type="ChEBI" id="CHEBI:30616"/>
    </ligand>
</feature>
<dbReference type="NCBIfam" id="TIGR00018">
    <property type="entry name" value="panC"/>
    <property type="match status" value="1"/>
</dbReference>
<feature type="binding site" evidence="8">
    <location>
        <begin position="25"/>
        <end position="32"/>
    </location>
    <ligand>
        <name>ATP</name>
        <dbReference type="ChEBI" id="CHEBI:30616"/>
    </ligand>
</feature>
<dbReference type="GO" id="GO:0005829">
    <property type="term" value="C:cytosol"/>
    <property type="evidence" value="ECO:0007669"/>
    <property type="project" value="TreeGrafter"/>
</dbReference>
<sequence>MKVLKTRIETQNYAKSHEIGLVPTMGALHDGHLSLIKRAKKDNEVCAASIFVNPIQFNNPEDLEKYPRTLEKDLDLLEKTGCDMVFVPSVEEMYPEPVALKMDFGPLERVLEGAFRPGHFNGVGIVVSKLFHMIKPQRAYFGLKDLQQCAIINRMVKDLNFGIDLVFCDTVRAEDGLALSSRNARLSTEDRAKAPFLYSTLQAGQELLLEGKSPEEVKTEIQKMFNNRSEFELEYYEIVDFENLQNISTYDPQVKTAIVLAAHLGGVRLIDNILW</sequence>
<feature type="active site" description="Proton donor" evidence="8">
    <location>
        <position position="32"/>
    </location>
</feature>
<dbReference type="HAMAP" id="MF_00158">
    <property type="entry name" value="PanC"/>
    <property type="match status" value="1"/>
</dbReference>
<organism evidence="9 10">
    <name type="scientific">Leadbetterella byssophila (strain DSM 17132 / JCM 16389 / KACC 11308 / NBRC 106382 / 4M15)</name>
    <dbReference type="NCBI Taxonomy" id="649349"/>
    <lineage>
        <taxon>Bacteria</taxon>
        <taxon>Pseudomonadati</taxon>
        <taxon>Bacteroidota</taxon>
        <taxon>Cytophagia</taxon>
        <taxon>Cytophagales</taxon>
        <taxon>Leadbetterellaceae</taxon>
        <taxon>Leadbetterella</taxon>
    </lineage>
</organism>